<dbReference type="Gene3D" id="1.50.10.10">
    <property type="match status" value="1"/>
</dbReference>
<protein>
    <submittedName>
        <fullName evidence="3">Glucoamylase</fullName>
    </submittedName>
</protein>
<accession>A0A0U3MX57</accession>
<feature type="domain" description="Trehalase-like N-terminal" evidence="2">
    <location>
        <begin position="4"/>
        <end position="159"/>
    </location>
</feature>
<dbReference type="PATRIC" id="fig|76731.3.peg.33"/>
<dbReference type="Proteomes" id="UP000060699">
    <property type="component" value="Chromosome"/>
</dbReference>
<evidence type="ECO:0000259" key="2">
    <source>
        <dbReference type="Pfam" id="PF19291"/>
    </source>
</evidence>
<dbReference type="PANTHER" id="PTHR31616">
    <property type="entry name" value="TREHALASE"/>
    <property type="match status" value="1"/>
</dbReference>
<dbReference type="PANTHER" id="PTHR31616:SF0">
    <property type="entry name" value="GLUCAN 1,4-ALPHA-GLUCOSIDASE"/>
    <property type="match status" value="1"/>
</dbReference>
<dbReference type="InterPro" id="IPR045582">
    <property type="entry name" value="Trehalase-like_N"/>
</dbReference>
<dbReference type="GO" id="GO:0005975">
    <property type="term" value="P:carbohydrate metabolic process"/>
    <property type="evidence" value="ECO:0007669"/>
    <property type="project" value="InterPro"/>
</dbReference>
<dbReference type="SUPFAM" id="SSF48208">
    <property type="entry name" value="Six-hairpin glycosidases"/>
    <property type="match status" value="1"/>
</dbReference>
<reference evidence="3 4" key="1">
    <citation type="submission" date="2015-12" db="EMBL/GenBank/DDBJ databases">
        <title>Complete genome of Roseateles depolymerans KCTC 42856.</title>
        <authorList>
            <person name="Kim K.M."/>
        </authorList>
    </citation>
    <scope>NUCLEOTIDE SEQUENCE [LARGE SCALE GENOMIC DNA]</scope>
    <source>
        <strain evidence="3 4">KCTC 42856</strain>
    </source>
</reference>
<dbReference type="AlphaFoldDB" id="A0A0U3MX57"/>
<proteinExistence type="predicted"/>
<dbReference type="OrthoDB" id="3902805at2"/>
<dbReference type="STRING" id="76731.RD2015_33"/>
<dbReference type="GO" id="GO:0004553">
    <property type="term" value="F:hydrolase activity, hydrolyzing O-glycosyl compounds"/>
    <property type="evidence" value="ECO:0007669"/>
    <property type="project" value="TreeGrafter"/>
</dbReference>
<dbReference type="Pfam" id="PF00723">
    <property type="entry name" value="Glyco_hydro_15"/>
    <property type="match status" value="1"/>
</dbReference>
<gene>
    <name evidence="3" type="ORF">RD2015_33</name>
</gene>
<dbReference type="InterPro" id="IPR008928">
    <property type="entry name" value="6-hairpin_glycosidase_sf"/>
</dbReference>
<evidence type="ECO:0000313" key="4">
    <source>
        <dbReference type="Proteomes" id="UP000060699"/>
    </source>
</evidence>
<organism evidence="3 4">
    <name type="scientific">Roseateles depolymerans</name>
    <dbReference type="NCBI Taxonomy" id="76731"/>
    <lineage>
        <taxon>Bacteria</taxon>
        <taxon>Pseudomonadati</taxon>
        <taxon>Pseudomonadota</taxon>
        <taxon>Betaproteobacteria</taxon>
        <taxon>Burkholderiales</taxon>
        <taxon>Sphaerotilaceae</taxon>
        <taxon>Roseateles</taxon>
    </lineage>
</organism>
<dbReference type="Pfam" id="PF19291">
    <property type="entry name" value="TREH_N"/>
    <property type="match status" value="1"/>
</dbReference>
<feature type="domain" description="GH15-like" evidence="1">
    <location>
        <begin position="226"/>
        <end position="596"/>
    </location>
</feature>
<dbReference type="KEGG" id="rdp:RD2015_33"/>
<dbReference type="InterPro" id="IPR011613">
    <property type="entry name" value="GH15-like"/>
</dbReference>
<dbReference type="RefSeq" id="WP_058933164.1">
    <property type="nucleotide sequence ID" value="NZ_CP013729.1"/>
</dbReference>
<name>A0A0U3MX57_9BURK</name>
<sequence length="609" mass="67953">MSYPDIESHGVIGNLRTTALVCSDGTVDFFCFPRFDSPSVFLSLLDDQRGGHFSIRPAEGSDMRSRQMYLPDTNVLVTRYMGPTGLVEVTDYMPAGEDGPRSALVRRVRCVRGQASLQVHCEPRFDYARADCHAALDAGGDTATFTVDGQGAPMQLRSTVPLQVNGGAVQALLALKAGEEVGFVLECVKEQPSGDDLQGFLQTSFTETVKFWERWSQQSAYRGRWREVVQRSALALKLLSSAQHGAIIGAATFGLPEQVGGERNWDYRYCWIRDAAFTVYALMRLGYTDEAQRFIDWTKDRADEQDMDALPQVLYAVDGRASEQEIELTHLDGYRGSRPVRIGNAAAGQLQLDVVGELVDAMYLADKHGEAPSIDIWTRLAQRIDWLCEHWDQPDDGIWEMRGQRRDFLSGRLMSWVALDRALRMSRRYARPAPLALWVETRDAIASQILNEFWHEGKQAFVQYRGADQLDAVVLLMPMVKFISSSDPRWQSTLDAVGRELAVDGLVARYATTDDDGAANLDGLKGQEGTFTACSFWYVECLARAGRVDEARLYFDKLLTYANHLGLYAEEIGLGGEHLGNFPQALTHLALISAAYALDRAIDGRKPSW</sequence>
<evidence type="ECO:0000313" key="3">
    <source>
        <dbReference type="EMBL" id="ALV04539.1"/>
    </source>
</evidence>
<evidence type="ECO:0000259" key="1">
    <source>
        <dbReference type="Pfam" id="PF00723"/>
    </source>
</evidence>
<keyword evidence="4" id="KW-1185">Reference proteome</keyword>
<dbReference type="EMBL" id="CP013729">
    <property type="protein sequence ID" value="ALV04539.1"/>
    <property type="molecule type" value="Genomic_DNA"/>
</dbReference>
<dbReference type="InterPro" id="IPR012341">
    <property type="entry name" value="6hp_glycosidase-like_sf"/>
</dbReference>